<dbReference type="RefSeq" id="WP_025608883.1">
    <property type="nucleotide sequence ID" value="NZ_CP021235.1"/>
</dbReference>
<sequence>MKNILRANGLLGAVLLGLSLLLTGCDKDDDKETTVLYGPETFIGEGAVRAWVKVTPDRKPVEIGVSMSKDVVPSLPNEMTVYTLGLPEGVELPPYNHVMLDWNPQGHPPMEYVLPHFDVHFYTVPVAEREAVVPGPQGHTPEFEEKYIPAGYVSGMEVVPNMGVHWMDGSSPELNGEVFTKTFIYGANNNKIIFYEPMLTLAYLQSLDPNRKDMQPVKQAPQVQQVGYHPGAYVIYNNTEENTFEIYLTDMKYREPVK</sequence>
<dbReference type="EMBL" id="CP021235">
    <property type="protein sequence ID" value="ARS37248.1"/>
    <property type="molecule type" value="Genomic_DNA"/>
</dbReference>
<keyword evidence="4" id="KW-1185">Reference proteome</keyword>
<organism evidence="3 4">
    <name type="scientific">Pontibacter actiniarum</name>
    <dbReference type="NCBI Taxonomy" id="323450"/>
    <lineage>
        <taxon>Bacteria</taxon>
        <taxon>Pseudomonadati</taxon>
        <taxon>Bacteroidota</taxon>
        <taxon>Cytophagia</taxon>
        <taxon>Cytophagales</taxon>
        <taxon>Hymenobacteraceae</taxon>
        <taxon>Pontibacter</taxon>
    </lineage>
</organism>
<dbReference type="InterPro" id="IPR033786">
    <property type="entry name" value="TTHB210-like"/>
</dbReference>
<reference evidence="4" key="1">
    <citation type="submission" date="2017-05" db="EMBL/GenBank/DDBJ databases">
        <authorList>
            <person name="Ray J."/>
            <person name="Price M."/>
            <person name="Deutschbauer A."/>
        </authorList>
    </citation>
    <scope>NUCLEOTIDE SEQUENCE [LARGE SCALE GENOMIC DNA]</scope>
    <source>
        <strain evidence="4">DSM 19842</strain>
    </source>
</reference>
<gene>
    <name evidence="3" type="ORF">CA264_18465</name>
</gene>
<dbReference type="PROSITE" id="PS51257">
    <property type="entry name" value="PROKAR_LIPOPROTEIN"/>
    <property type="match status" value="1"/>
</dbReference>
<protein>
    <recommendedName>
        <fullName evidence="2">TTHB210-like domain-containing protein</fullName>
    </recommendedName>
</protein>
<dbReference type="Proteomes" id="UP000266292">
    <property type="component" value="Chromosome"/>
</dbReference>
<evidence type="ECO:0000313" key="3">
    <source>
        <dbReference type="EMBL" id="ARS37248.1"/>
    </source>
</evidence>
<feature type="domain" description="TTHB210-like" evidence="2">
    <location>
        <begin position="57"/>
        <end position="102"/>
    </location>
</feature>
<accession>A0A1X9YWK9</accession>
<evidence type="ECO:0000256" key="1">
    <source>
        <dbReference type="SAM" id="SignalP"/>
    </source>
</evidence>
<keyword evidence="1" id="KW-0732">Signal</keyword>
<proteinExistence type="predicted"/>
<dbReference type="Pfam" id="PF18197">
    <property type="entry name" value="TTHB210-like"/>
    <property type="match status" value="1"/>
</dbReference>
<evidence type="ECO:0000313" key="4">
    <source>
        <dbReference type="Proteomes" id="UP000266292"/>
    </source>
</evidence>
<feature type="chain" id="PRO_5011000007" description="TTHB210-like domain-containing protein" evidence="1">
    <location>
        <begin position="25"/>
        <end position="258"/>
    </location>
</feature>
<dbReference type="OrthoDB" id="2867208at2"/>
<feature type="signal peptide" evidence="1">
    <location>
        <begin position="1"/>
        <end position="24"/>
    </location>
</feature>
<dbReference type="InterPro" id="IPR040832">
    <property type="entry name" value="TTHB210-like_dom"/>
</dbReference>
<name>A0A1X9YWK9_9BACT</name>
<evidence type="ECO:0000259" key="2">
    <source>
        <dbReference type="Pfam" id="PF18197"/>
    </source>
</evidence>
<dbReference type="AlphaFoldDB" id="A0A1X9YWK9"/>
<dbReference type="CDD" id="cd11669">
    <property type="entry name" value="TTHB210-like"/>
    <property type="match status" value="1"/>
</dbReference>
<dbReference type="KEGG" id="pact:CA264_18465"/>
<dbReference type="STRING" id="709015.GCA_000472485_03723"/>